<proteinExistence type="predicted"/>
<evidence type="ECO:0000313" key="1">
    <source>
        <dbReference type="EMBL" id="MEG3615367.1"/>
    </source>
</evidence>
<protein>
    <recommendedName>
        <fullName evidence="3">WD40 repeat protein</fullName>
    </recommendedName>
</protein>
<accession>A0ABU7Z7H9</accession>
<organism evidence="1 2">
    <name type="scientific">Isoptericola haloaureus</name>
    <dbReference type="NCBI Taxonomy" id="1542902"/>
    <lineage>
        <taxon>Bacteria</taxon>
        <taxon>Bacillati</taxon>
        <taxon>Actinomycetota</taxon>
        <taxon>Actinomycetes</taxon>
        <taxon>Micrococcales</taxon>
        <taxon>Promicromonosporaceae</taxon>
        <taxon>Isoptericola</taxon>
    </lineage>
</organism>
<name>A0ABU7Z7H9_9MICO</name>
<comment type="caution">
    <text evidence="1">The sequence shown here is derived from an EMBL/GenBank/DDBJ whole genome shotgun (WGS) entry which is preliminary data.</text>
</comment>
<dbReference type="SUPFAM" id="SSF69304">
    <property type="entry name" value="Tricorn protease N-terminal domain"/>
    <property type="match status" value="1"/>
</dbReference>
<dbReference type="InterPro" id="IPR011042">
    <property type="entry name" value="6-blade_b-propeller_TolB-like"/>
</dbReference>
<dbReference type="RefSeq" id="WP_332902023.1">
    <property type="nucleotide sequence ID" value="NZ_JBAGLP010000117.1"/>
</dbReference>
<keyword evidence="2" id="KW-1185">Reference proteome</keyword>
<gene>
    <name evidence="1" type="ORF">V5O49_09570</name>
</gene>
<dbReference type="Gene3D" id="2.120.10.30">
    <property type="entry name" value="TolB, C-terminal domain"/>
    <property type="match status" value="1"/>
</dbReference>
<reference evidence="1" key="2">
    <citation type="submission" date="2024-02" db="EMBL/GenBank/DDBJ databases">
        <authorList>
            <person name="Prathaban M."/>
            <person name="Mythili R."/>
            <person name="Sharmila Devi N."/>
            <person name="Sobanaa M."/>
            <person name="Prathiviraj R."/>
            <person name="Selvin J."/>
        </authorList>
    </citation>
    <scope>NUCLEOTIDE SEQUENCE</scope>
    <source>
        <strain evidence="1">MP1014</strain>
    </source>
</reference>
<reference evidence="1" key="1">
    <citation type="journal article" date="2024" name="Antonie Van Leeuwenhoek">
        <title>Isoptericola haloaureus sp. nov., a dimorphic actinobacterium isolated from mangrove sediments of southeast India, implicating biosaline agricultural significance through nitrogen fixation and salt tolerance genes.</title>
        <authorList>
            <person name="Prathaban M."/>
            <person name="Prathiviraj R."/>
            <person name="Ravichandran M."/>
            <person name="Natarajan S.D."/>
            <person name="Sobanaa M."/>
            <person name="Hari Krishna Kumar S."/>
            <person name="Chandrasekar V."/>
            <person name="Selvin J."/>
        </authorList>
    </citation>
    <scope>NUCLEOTIDE SEQUENCE</scope>
    <source>
        <strain evidence="1">MP1014</strain>
    </source>
</reference>
<evidence type="ECO:0000313" key="2">
    <source>
        <dbReference type="Proteomes" id="UP001310387"/>
    </source>
</evidence>
<dbReference type="EMBL" id="JBAGLP010000117">
    <property type="protein sequence ID" value="MEG3615367.1"/>
    <property type="molecule type" value="Genomic_DNA"/>
</dbReference>
<evidence type="ECO:0008006" key="3">
    <source>
        <dbReference type="Google" id="ProtNLM"/>
    </source>
</evidence>
<sequence>MTTFPASPPPRTLAAGQRCRVRVADLDGAVRTVWESDELLLEAPNWHPDGALVLNGAGRLWELPADGGHAVPLDTPGLPDVNNDHVLSPDGATVYASADDWNLYAVPRAGGAVRRVTRDDGRMHFLHGVSPDGRELAYVALTPAGDDWWAAANVHVVGVDGTGDRQLTASARPDDGPEYSPDGEWLYLNTEIFTEAPGHAQIARMRPDGSGVERLTHGDRVDWFPHLAPRGGHATYLSYPPGTVGHPPDLPVQVCLVADGGWDAPVRRIDLFGGQGTINVNSWSPDGARFAFVDYPVAS</sequence>
<dbReference type="Proteomes" id="UP001310387">
    <property type="component" value="Unassembled WGS sequence"/>
</dbReference>